<feature type="domain" description="M23ase beta-sheet core" evidence="3">
    <location>
        <begin position="59"/>
        <end position="148"/>
    </location>
</feature>
<dbReference type="SUPFAM" id="SSF51261">
    <property type="entry name" value="Duplicated hybrid motif"/>
    <property type="match status" value="1"/>
</dbReference>
<evidence type="ECO:0000313" key="5">
    <source>
        <dbReference type="Proteomes" id="UP001217838"/>
    </source>
</evidence>
<dbReference type="PANTHER" id="PTHR21666">
    <property type="entry name" value="PEPTIDASE-RELATED"/>
    <property type="match status" value="1"/>
</dbReference>
<dbReference type="InterPro" id="IPR011055">
    <property type="entry name" value="Dup_hybrid_motif"/>
</dbReference>
<dbReference type="Proteomes" id="UP001217838">
    <property type="component" value="Unassembled WGS sequence"/>
</dbReference>
<dbReference type="InterPro" id="IPR050570">
    <property type="entry name" value="Cell_wall_metabolism_enzyme"/>
</dbReference>
<dbReference type="CDD" id="cd12797">
    <property type="entry name" value="M23_peptidase"/>
    <property type="match status" value="1"/>
</dbReference>
<dbReference type="PANTHER" id="PTHR21666:SF270">
    <property type="entry name" value="MUREIN HYDROLASE ACTIVATOR ENVC"/>
    <property type="match status" value="1"/>
</dbReference>
<dbReference type="RefSeq" id="WP_272003526.1">
    <property type="nucleotide sequence ID" value="NZ_JAQNDN010000019.1"/>
</dbReference>
<reference evidence="4 5" key="1">
    <citation type="submission" date="2022-11" db="EMBL/GenBank/DDBJ databases">
        <title>Minimal conservation of predation-associated metabolite biosynthetic gene clusters underscores biosynthetic potential of Myxococcota including descriptions for ten novel species: Archangium lansinium sp. nov., Myxococcus landrumus sp. nov., Nannocystis bai.</title>
        <authorList>
            <person name="Ahearne A."/>
            <person name="Stevens C."/>
            <person name="Dowd S."/>
        </authorList>
    </citation>
    <scope>NUCLEOTIDE SEQUENCE [LARGE SCALE GENOMIC DNA]</scope>
    <source>
        <strain evidence="4 5">NCELM</strain>
    </source>
</reference>
<feature type="signal peptide" evidence="2">
    <location>
        <begin position="1"/>
        <end position="32"/>
    </location>
</feature>
<evidence type="ECO:0000313" key="4">
    <source>
        <dbReference type="EMBL" id="MDC0672194.1"/>
    </source>
</evidence>
<gene>
    <name evidence="4" type="ORF">POL58_30885</name>
</gene>
<evidence type="ECO:0000259" key="3">
    <source>
        <dbReference type="Pfam" id="PF01551"/>
    </source>
</evidence>
<protein>
    <submittedName>
        <fullName evidence="4">M23 family metallopeptidase</fullName>
    </submittedName>
</protein>
<dbReference type="Pfam" id="PF01551">
    <property type="entry name" value="Peptidase_M23"/>
    <property type="match status" value="1"/>
</dbReference>
<accession>A0ABT5BF98</accession>
<feature type="compositionally biased region" description="Low complexity" evidence="1">
    <location>
        <begin position="429"/>
        <end position="449"/>
    </location>
</feature>
<organism evidence="4 5">
    <name type="scientific">Nannocystis radixulma</name>
    <dbReference type="NCBI Taxonomy" id="2995305"/>
    <lineage>
        <taxon>Bacteria</taxon>
        <taxon>Pseudomonadati</taxon>
        <taxon>Myxococcota</taxon>
        <taxon>Polyangia</taxon>
        <taxon>Nannocystales</taxon>
        <taxon>Nannocystaceae</taxon>
        <taxon>Nannocystis</taxon>
    </lineage>
</organism>
<dbReference type="Gene3D" id="2.70.70.10">
    <property type="entry name" value="Glucose Permease (Domain IIA)"/>
    <property type="match status" value="1"/>
</dbReference>
<name>A0ABT5BF98_9BACT</name>
<evidence type="ECO:0000256" key="1">
    <source>
        <dbReference type="SAM" id="MobiDB-lite"/>
    </source>
</evidence>
<comment type="caution">
    <text evidence="4">The sequence shown here is derived from an EMBL/GenBank/DDBJ whole genome shotgun (WGS) entry which is preliminary data.</text>
</comment>
<sequence>MLAARRSSALLSHLGRLAAVVLVAAPAATAHAAVCYQLPFPNPNLADGWGSTCCGRVTPHRGVDFPQAAGTAIPAVADGVVALNQWSGCLGNVVVVQHADGMFSGYSHMIAASPLAIGTPVTKGQQVGQVGNTGDCSQGAHLHLTMAPAVDGVFQGTTVDPHAYIIERLECNIAPIGYLDDAGCEHITGWSQDPTAPDAVIPTHLYFNGPAGDPNAIGVAVDADVVRDDLCMAIGSCQHGFKMPTPLAVQDGQPHNVHAYGIDTQGGHNPELGSSPRTLMCPLPRLEGVRRRIASVDVLAAWKFSTFTDMVTLTDEQVGKFEQSIDIPLAPTLVQADDGSPEVWLLDGDDLQRRRHVADPAVAKAWHLDLAAVAVWPAVDVYALDEAPPLRPRPTLVKGMADAVYVLDVRLDPQQAGTGSDSDSAGEPTTGSSNGSSSSGDDTGNDDTGGAPGPASDGLPPGFGSDGGCGCDSRDSAPAWLGALVLLLVARRRRP</sequence>
<proteinExistence type="predicted"/>
<feature type="chain" id="PRO_5047412396" evidence="2">
    <location>
        <begin position="33"/>
        <end position="495"/>
    </location>
</feature>
<feature type="region of interest" description="Disordered" evidence="1">
    <location>
        <begin position="414"/>
        <end position="471"/>
    </location>
</feature>
<keyword evidence="5" id="KW-1185">Reference proteome</keyword>
<dbReference type="InterPro" id="IPR016047">
    <property type="entry name" value="M23ase_b-sheet_dom"/>
</dbReference>
<dbReference type="EMBL" id="JAQNDN010000019">
    <property type="protein sequence ID" value="MDC0672194.1"/>
    <property type="molecule type" value="Genomic_DNA"/>
</dbReference>
<keyword evidence="2" id="KW-0732">Signal</keyword>
<evidence type="ECO:0000256" key="2">
    <source>
        <dbReference type="SAM" id="SignalP"/>
    </source>
</evidence>